<name>A0ACB9LQ71_BAUVA</name>
<evidence type="ECO:0000313" key="2">
    <source>
        <dbReference type="Proteomes" id="UP000828941"/>
    </source>
</evidence>
<protein>
    <submittedName>
        <fullName evidence="1">Uncharacterized protein</fullName>
    </submittedName>
</protein>
<accession>A0ACB9LQ71</accession>
<reference evidence="1 2" key="1">
    <citation type="journal article" date="2022" name="DNA Res.">
        <title>Chromosomal-level genome assembly of the orchid tree Bauhinia variegata (Leguminosae; Cercidoideae) supports the allotetraploid origin hypothesis of Bauhinia.</title>
        <authorList>
            <person name="Zhong Y."/>
            <person name="Chen Y."/>
            <person name="Zheng D."/>
            <person name="Pang J."/>
            <person name="Liu Y."/>
            <person name="Luo S."/>
            <person name="Meng S."/>
            <person name="Qian L."/>
            <person name="Wei D."/>
            <person name="Dai S."/>
            <person name="Zhou R."/>
        </authorList>
    </citation>
    <scope>NUCLEOTIDE SEQUENCE [LARGE SCALE GENOMIC DNA]</scope>
    <source>
        <strain evidence="1">BV-YZ2020</strain>
    </source>
</reference>
<keyword evidence="2" id="KW-1185">Reference proteome</keyword>
<dbReference type="Proteomes" id="UP000828941">
    <property type="component" value="Chromosome 11"/>
</dbReference>
<comment type="caution">
    <text evidence="1">The sequence shown here is derived from an EMBL/GenBank/DDBJ whole genome shotgun (WGS) entry which is preliminary data.</text>
</comment>
<evidence type="ECO:0000313" key="1">
    <source>
        <dbReference type="EMBL" id="KAI4313282.1"/>
    </source>
</evidence>
<proteinExistence type="predicted"/>
<sequence>MILHCLGQFPGHLKKSLFEGYSKLLDLLDIEIQGLALLMGIHYWDPSYRCFTFNDIDLTPTLEMYSHMLGMSLKRQCPIYTYSKNKIAMKHIFNLFRVNEEELAKEKLRYLIIAAIFSFVLFPTYKNSICHEALDVYLKMINEGRNLVPAILVDTFITLNQCQRSGKGRLKCCYQLLYVWLYCHIMGNGHKGFTSYRITENLLSSFLEKKASVKLNRQ</sequence>
<organism evidence="1 2">
    <name type="scientific">Bauhinia variegata</name>
    <name type="common">Purple orchid tree</name>
    <name type="synonym">Phanera variegata</name>
    <dbReference type="NCBI Taxonomy" id="167791"/>
    <lineage>
        <taxon>Eukaryota</taxon>
        <taxon>Viridiplantae</taxon>
        <taxon>Streptophyta</taxon>
        <taxon>Embryophyta</taxon>
        <taxon>Tracheophyta</taxon>
        <taxon>Spermatophyta</taxon>
        <taxon>Magnoliopsida</taxon>
        <taxon>eudicotyledons</taxon>
        <taxon>Gunneridae</taxon>
        <taxon>Pentapetalae</taxon>
        <taxon>rosids</taxon>
        <taxon>fabids</taxon>
        <taxon>Fabales</taxon>
        <taxon>Fabaceae</taxon>
        <taxon>Cercidoideae</taxon>
        <taxon>Cercideae</taxon>
        <taxon>Bauhiniinae</taxon>
        <taxon>Bauhinia</taxon>
    </lineage>
</organism>
<dbReference type="EMBL" id="CM039436">
    <property type="protein sequence ID" value="KAI4313282.1"/>
    <property type="molecule type" value="Genomic_DNA"/>
</dbReference>
<gene>
    <name evidence="1" type="ORF">L6164_026273</name>
</gene>